<keyword evidence="10" id="KW-1185">Reference proteome</keyword>
<keyword evidence="3" id="KW-1003">Cell membrane</keyword>
<feature type="transmembrane region" description="Helical" evidence="7">
    <location>
        <begin position="6"/>
        <end position="22"/>
    </location>
</feature>
<dbReference type="AlphaFoldDB" id="A0A2N0Z6C9"/>
<dbReference type="GO" id="GO:0005886">
    <property type="term" value="C:plasma membrane"/>
    <property type="evidence" value="ECO:0007669"/>
    <property type="project" value="UniProtKB-SubCell"/>
</dbReference>
<comment type="caution">
    <text evidence="9">The sequence shown here is derived from an EMBL/GenBank/DDBJ whole genome shotgun (WGS) entry which is preliminary data.</text>
</comment>
<accession>A0A2N0Z6C9</accession>
<comment type="subcellular location">
    <subcellularLocation>
        <location evidence="1">Cell membrane</location>
        <topology evidence="1">Multi-pass membrane protein</topology>
    </subcellularLocation>
</comment>
<sequence>MHYLWHSVVLILSGIILLRIAGRKSISQMTHTQTIVMISIGTLIVQPIVGSSVIKAIAASTIFVVTILLLEYLQLKWDFFENVVTGKAKVVIKGGVLQRHTLKQLRLTIDQMEMRLRNKGITKIEDIKTATIEPNGDIGYEMQEDAKPLTVGEFKKLMKEYFPHSFPVENKQVENKENLHNSIDRRKNIFEEIDK</sequence>
<evidence type="ECO:0000256" key="1">
    <source>
        <dbReference type="ARBA" id="ARBA00004651"/>
    </source>
</evidence>
<gene>
    <name evidence="9" type="ORF">CWS01_04030</name>
</gene>
<dbReference type="OrthoDB" id="1796697at2"/>
<evidence type="ECO:0000256" key="3">
    <source>
        <dbReference type="ARBA" id="ARBA00022475"/>
    </source>
</evidence>
<evidence type="ECO:0000256" key="7">
    <source>
        <dbReference type="SAM" id="Phobius"/>
    </source>
</evidence>
<evidence type="ECO:0000256" key="5">
    <source>
        <dbReference type="ARBA" id="ARBA00022989"/>
    </source>
</evidence>
<evidence type="ECO:0000256" key="2">
    <source>
        <dbReference type="ARBA" id="ARBA00006448"/>
    </source>
</evidence>
<evidence type="ECO:0000313" key="10">
    <source>
        <dbReference type="Proteomes" id="UP000233375"/>
    </source>
</evidence>
<name>A0A2N0Z6C9_9BACI</name>
<keyword evidence="6 7" id="KW-0472">Membrane</keyword>
<evidence type="ECO:0000256" key="6">
    <source>
        <dbReference type="ARBA" id="ARBA00023136"/>
    </source>
</evidence>
<dbReference type="RefSeq" id="WP_101175762.1">
    <property type="nucleotide sequence ID" value="NZ_PISE01000008.1"/>
</dbReference>
<comment type="similarity">
    <text evidence="2">Belongs to the UPF0702 family.</text>
</comment>
<evidence type="ECO:0000313" key="9">
    <source>
        <dbReference type="EMBL" id="PKG25047.1"/>
    </source>
</evidence>
<proteinExistence type="inferred from homology"/>
<keyword evidence="4 7" id="KW-0812">Transmembrane</keyword>
<evidence type="ECO:0000259" key="8">
    <source>
        <dbReference type="Pfam" id="PF04239"/>
    </source>
</evidence>
<dbReference type="Proteomes" id="UP000233375">
    <property type="component" value="Unassembled WGS sequence"/>
</dbReference>
<dbReference type="Gene3D" id="3.30.240.20">
    <property type="entry name" value="bsu07140 like domains"/>
    <property type="match status" value="1"/>
</dbReference>
<dbReference type="Pfam" id="PF04239">
    <property type="entry name" value="DUF421"/>
    <property type="match status" value="1"/>
</dbReference>
<protein>
    <submittedName>
        <fullName evidence="9">DUF421 domain-containing protein</fullName>
    </submittedName>
</protein>
<dbReference type="EMBL" id="PISE01000008">
    <property type="protein sequence ID" value="PKG25047.1"/>
    <property type="molecule type" value="Genomic_DNA"/>
</dbReference>
<organism evidence="9 10">
    <name type="scientific">Niallia nealsonii</name>
    <dbReference type="NCBI Taxonomy" id="115979"/>
    <lineage>
        <taxon>Bacteria</taxon>
        <taxon>Bacillati</taxon>
        <taxon>Bacillota</taxon>
        <taxon>Bacilli</taxon>
        <taxon>Bacillales</taxon>
        <taxon>Bacillaceae</taxon>
        <taxon>Niallia</taxon>
    </lineage>
</organism>
<keyword evidence="5 7" id="KW-1133">Transmembrane helix</keyword>
<dbReference type="InterPro" id="IPR007353">
    <property type="entry name" value="DUF421"/>
</dbReference>
<reference evidence="9 10" key="1">
    <citation type="journal article" date="2003" name="Int. J. Syst. Evol. Microbiol.">
        <title>Bacillus nealsonii sp. nov., isolated from a spacecraft-assembly facility, whose spores are gamma-radiation resistant.</title>
        <authorList>
            <person name="Venkateswaran K."/>
            <person name="Kempf M."/>
            <person name="Chen F."/>
            <person name="Satomi M."/>
            <person name="Nicholson W."/>
            <person name="Kern R."/>
        </authorList>
    </citation>
    <scope>NUCLEOTIDE SEQUENCE [LARGE SCALE GENOMIC DNA]</scope>
    <source>
        <strain evidence="9 10">FO-92</strain>
    </source>
</reference>
<dbReference type="InterPro" id="IPR023090">
    <property type="entry name" value="UPF0702_alpha/beta_dom_sf"/>
</dbReference>
<dbReference type="PANTHER" id="PTHR34582:SF2">
    <property type="entry name" value="UPF0702 TRANSMEMBRANE PROTEIN YDFR"/>
    <property type="match status" value="1"/>
</dbReference>
<dbReference type="PANTHER" id="PTHR34582">
    <property type="entry name" value="UPF0702 TRANSMEMBRANE PROTEIN YCAP"/>
    <property type="match status" value="1"/>
</dbReference>
<feature type="domain" description="YetF C-terminal" evidence="8">
    <location>
        <begin position="76"/>
        <end position="181"/>
    </location>
</feature>
<evidence type="ECO:0000256" key="4">
    <source>
        <dbReference type="ARBA" id="ARBA00022692"/>
    </source>
</evidence>